<organism evidence="2 3">
    <name type="scientific">Heterodera schachtii</name>
    <name type="common">Sugarbeet cyst nematode worm</name>
    <name type="synonym">Tylenchus schachtii</name>
    <dbReference type="NCBI Taxonomy" id="97005"/>
    <lineage>
        <taxon>Eukaryota</taxon>
        <taxon>Metazoa</taxon>
        <taxon>Ecdysozoa</taxon>
        <taxon>Nematoda</taxon>
        <taxon>Chromadorea</taxon>
        <taxon>Rhabditida</taxon>
        <taxon>Tylenchina</taxon>
        <taxon>Tylenchomorpha</taxon>
        <taxon>Tylenchoidea</taxon>
        <taxon>Heteroderidae</taxon>
        <taxon>Heteroderinae</taxon>
        <taxon>Heterodera</taxon>
    </lineage>
</organism>
<keyword evidence="3" id="KW-1185">Reference proteome</keyword>
<protein>
    <submittedName>
        <fullName evidence="2">Uncharacterized protein</fullName>
    </submittedName>
</protein>
<proteinExistence type="predicted"/>
<feature type="region of interest" description="Disordered" evidence="1">
    <location>
        <begin position="1"/>
        <end position="74"/>
    </location>
</feature>
<feature type="compositionally biased region" description="Acidic residues" evidence="1">
    <location>
        <begin position="10"/>
        <end position="22"/>
    </location>
</feature>
<comment type="caution">
    <text evidence="2">The sequence shown here is derived from an EMBL/GenBank/DDBJ whole genome shotgun (WGS) entry which is preliminary data.</text>
</comment>
<reference evidence="2 3" key="1">
    <citation type="submission" date="2024-10" db="EMBL/GenBank/DDBJ databases">
        <authorList>
            <person name="Kim D."/>
        </authorList>
    </citation>
    <scope>NUCLEOTIDE SEQUENCE [LARGE SCALE GENOMIC DNA]</scope>
    <source>
        <strain evidence="2">Taebaek</strain>
    </source>
</reference>
<feature type="compositionally biased region" description="Polar residues" evidence="1">
    <location>
        <begin position="214"/>
        <end position="224"/>
    </location>
</feature>
<feature type="compositionally biased region" description="Low complexity" evidence="1">
    <location>
        <begin position="23"/>
        <end position="38"/>
    </location>
</feature>
<evidence type="ECO:0000313" key="3">
    <source>
        <dbReference type="Proteomes" id="UP001620645"/>
    </source>
</evidence>
<evidence type="ECO:0000313" key="2">
    <source>
        <dbReference type="EMBL" id="KAL3074952.1"/>
    </source>
</evidence>
<name>A0ABD2I7A6_HETSC</name>
<feature type="compositionally biased region" description="Basic and acidic residues" evidence="1">
    <location>
        <begin position="39"/>
        <end position="55"/>
    </location>
</feature>
<evidence type="ECO:0000256" key="1">
    <source>
        <dbReference type="SAM" id="MobiDB-lite"/>
    </source>
</evidence>
<feature type="compositionally biased region" description="Acidic residues" evidence="1">
    <location>
        <begin position="243"/>
        <end position="252"/>
    </location>
</feature>
<feature type="compositionally biased region" description="Acidic residues" evidence="1">
    <location>
        <begin position="226"/>
        <end position="235"/>
    </location>
</feature>
<gene>
    <name evidence="2" type="ORF">niasHS_014397</name>
</gene>
<dbReference type="Proteomes" id="UP001620645">
    <property type="component" value="Unassembled WGS sequence"/>
</dbReference>
<feature type="region of interest" description="Disordered" evidence="1">
    <location>
        <begin position="214"/>
        <end position="252"/>
    </location>
</feature>
<dbReference type="AlphaFoldDB" id="A0ABD2I7A6"/>
<dbReference type="EMBL" id="JBICCN010000356">
    <property type="protein sequence ID" value="KAL3074952.1"/>
    <property type="molecule type" value="Genomic_DNA"/>
</dbReference>
<sequence>MGKRKLKEEPVEEAVDQGDDDQLAASAQAETTTAQQKNQFREPRLKRIKREEYQQHHHHHHNSRQQIDVDDVSAAAAASSSALSLPNGHGHASSSAKNRLLMNGTTAVPTTDGGDNGGGEGGQQQSVWLIRKPINMPMEALHNIHFTRKQSAQCQTISSTSAAKVECHLKKPIRPLLHVISDRKRTFDEKVPMTQGSSLRGVVWVNNIEPVQLQQPQRSRTKTATGDDDVEEEESGVGTELLQLDDDDNNDGMDDGICATSSAVPSSSRIQIGSIRRTPVVDEHMLKERLKAFGTAQKKGATEAQRRRRK</sequence>
<accession>A0ABD2I7A6</accession>